<keyword evidence="2" id="KW-1185">Reference proteome</keyword>
<evidence type="ECO:0000313" key="1">
    <source>
        <dbReference type="EMBL" id="CAG8750768.1"/>
    </source>
</evidence>
<gene>
    <name evidence="1" type="ORF">AMORRO_LOCUS15330</name>
</gene>
<protein>
    <submittedName>
        <fullName evidence="1">11361_t:CDS:1</fullName>
    </submittedName>
</protein>
<proteinExistence type="predicted"/>
<feature type="non-terminal residue" evidence="1">
    <location>
        <position position="1"/>
    </location>
</feature>
<comment type="caution">
    <text evidence="1">The sequence shown here is derived from an EMBL/GenBank/DDBJ whole genome shotgun (WGS) entry which is preliminary data.</text>
</comment>
<evidence type="ECO:0000313" key="2">
    <source>
        <dbReference type="Proteomes" id="UP000789342"/>
    </source>
</evidence>
<sequence length="41" mass="4655">DIIIQTLLIVKPFLNYPESALMSVIPNRVRVRQVTGIPYSV</sequence>
<dbReference type="Proteomes" id="UP000789342">
    <property type="component" value="Unassembled WGS sequence"/>
</dbReference>
<reference evidence="1" key="1">
    <citation type="submission" date="2021-06" db="EMBL/GenBank/DDBJ databases">
        <authorList>
            <person name="Kallberg Y."/>
            <person name="Tangrot J."/>
            <person name="Rosling A."/>
        </authorList>
    </citation>
    <scope>NUCLEOTIDE SEQUENCE</scope>
    <source>
        <strain evidence="1">CL551</strain>
    </source>
</reference>
<dbReference type="AlphaFoldDB" id="A0A9N9IXN3"/>
<organism evidence="1 2">
    <name type="scientific">Acaulospora morrowiae</name>
    <dbReference type="NCBI Taxonomy" id="94023"/>
    <lineage>
        <taxon>Eukaryota</taxon>
        <taxon>Fungi</taxon>
        <taxon>Fungi incertae sedis</taxon>
        <taxon>Mucoromycota</taxon>
        <taxon>Glomeromycotina</taxon>
        <taxon>Glomeromycetes</taxon>
        <taxon>Diversisporales</taxon>
        <taxon>Acaulosporaceae</taxon>
        <taxon>Acaulospora</taxon>
    </lineage>
</organism>
<accession>A0A9N9IXN3</accession>
<dbReference type="EMBL" id="CAJVPV010035348">
    <property type="protein sequence ID" value="CAG8750768.1"/>
    <property type="molecule type" value="Genomic_DNA"/>
</dbReference>
<name>A0A9N9IXN3_9GLOM</name>